<dbReference type="PANTHER" id="PTHR30535">
    <property type="entry name" value="VITAMIN B12-BINDING PROTEIN"/>
    <property type="match status" value="1"/>
</dbReference>
<dbReference type="AlphaFoldDB" id="A0A099T0G3"/>
<dbReference type="PROSITE" id="PS51257">
    <property type="entry name" value="PROKAR_LIPOPROTEIN"/>
    <property type="match status" value="1"/>
</dbReference>
<keyword evidence="3" id="KW-1185">Reference proteome</keyword>
<dbReference type="Pfam" id="PF01497">
    <property type="entry name" value="Peripla_BP_2"/>
    <property type="match status" value="1"/>
</dbReference>
<dbReference type="Gene3D" id="3.40.50.1980">
    <property type="entry name" value="Nitrogenase molybdenum iron protein domain"/>
    <property type="match status" value="2"/>
</dbReference>
<protein>
    <submittedName>
        <fullName evidence="2">ABC transporter substrate-binding protein</fullName>
    </submittedName>
</protein>
<evidence type="ECO:0000313" key="3">
    <source>
        <dbReference type="Proteomes" id="UP000029859"/>
    </source>
</evidence>
<gene>
    <name evidence="2" type="ORF">LI82_07055</name>
</gene>
<evidence type="ECO:0000313" key="2">
    <source>
        <dbReference type="EMBL" id="KGK98617.1"/>
    </source>
</evidence>
<dbReference type="Proteomes" id="UP000029859">
    <property type="component" value="Unassembled WGS sequence"/>
</dbReference>
<proteinExistence type="predicted"/>
<sequence length="410" mass="44945">MKSNLQYCVFVTVLLSVLLSAGCVGNASEDSAVSHEKYRTVVDSRGVAVQVPIEIEKVATISDGMIEGVMTSIGVQDTLVGVGSSCLQRNFKYAYETVGGETFIYEDGMNPVTYLNPGIVDLPCFAKSGSAVNYETLASLDPDVVIVRLGSCSLRFIDDESTQKSIETIESLGIPLVVLYGSNCYDDPDVTTISDEICIIGQVFGKEAETTKLAGYLESQTNLINERTKDIPDEEKPDVLIFGASPKARGDGGAGQIFGLDTIESFFIQDIAHAKNGFQESGYFKTVSAEHVLALDPDVIVLCTASGYHPPLELYEAPYYQNLQELSAVKNRRVVALPWSPCNCAKRLEYPIDVMVIAKGTYPEHFEDINLAEWLLDFYQNVYGVDRDTAKELRSAQWMDWTVEGCPTCS</sequence>
<feature type="domain" description="Fe/B12 periplasmic-binding" evidence="1">
    <location>
        <begin position="58"/>
        <end position="365"/>
    </location>
</feature>
<dbReference type="SUPFAM" id="SSF53807">
    <property type="entry name" value="Helical backbone' metal receptor"/>
    <property type="match status" value="1"/>
</dbReference>
<organism evidence="2 3">
    <name type="scientific">Methanococcoides methylutens</name>
    <dbReference type="NCBI Taxonomy" id="2226"/>
    <lineage>
        <taxon>Archaea</taxon>
        <taxon>Methanobacteriati</taxon>
        <taxon>Methanobacteriota</taxon>
        <taxon>Stenosarchaea group</taxon>
        <taxon>Methanomicrobia</taxon>
        <taxon>Methanosarcinales</taxon>
        <taxon>Methanosarcinaceae</taxon>
        <taxon>Methanococcoides</taxon>
    </lineage>
</organism>
<reference evidence="2 3" key="1">
    <citation type="submission" date="2014-09" db="EMBL/GenBank/DDBJ databases">
        <title>Draft genome sequence of an obligately methylotrophic methanogen, Methanococcoides methylutens, isolated from marine sediment.</title>
        <authorList>
            <person name="Guan Y."/>
            <person name="Ngugi D.K."/>
            <person name="Blom J."/>
            <person name="Ali S."/>
            <person name="Ferry J.G."/>
            <person name="Stingl U."/>
        </authorList>
    </citation>
    <scope>NUCLEOTIDE SEQUENCE [LARGE SCALE GENOMIC DNA]</scope>
    <source>
        <strain evidence="2 3">DSM 2657</strain>
    </source>
</reference>
<dbReference type="EMBL" id="JRHO01000013">
    <property type="protein sequence ID" value="KGK98617.1"/>
    <property type="molecule type" value="Genomic_DNA"/>
</dbReference>
<name>A0A099T0G3_METMT</name>
<dbReference type="InterPro" id="IPR050902">
    <property type="entry name" value="ABC_Transporter_SBP"/>
</dbReference>
<evidence type="ECO:0000259" key="1">
    <source>
        <dbReference type="PROSITE" id="PS50983"/>
    </source>
</evidence>
<dbReference type="RefSeq" id="WP_048194612.1">
    <property type="nucleotide sequence ID" value="NZ_CAAGSM010000009.1"/>
</dbReference>
<dbReference type="PANTHER" id="PTHR30535:SF34">
    <property type="entry name" value="MOLYBDATE-BINDING PROTEIN MOLA"/>
    <property type="match status" value="1"/>
</dbReference>
<dbReference type="PROSITE" id="PS50983">
    <property type="entry name" value="FE_B12_PBP"/>
    <property type="match status" value="1"/>
</dbReference>
<accession>A0A099T0G3</accession>
<dbReference type="OrthoDB" id="24039at2157"/>
<dbReference type="InterPro" id="IPR002491">
    <property type="entry name" value="ABC_transptr_periplasmic_BD"/>
</dbReference>
<comment type="caution">
    <text evidence="2">The sequence shown here is derived from an EMBL/GenBank/DDBJ whole genome shotgun (WGS) entry which is preliminary data.</text>
</comment>